<evidence type="ECO:0000313" key="2">
    <source>
        <dbReference type="Proteomes" id="UP000315295"/>
    </source>
</evidence>
<organism evidence="1 2">
    <name type="scientific">Malus baccata</name>
    <name type="common">Siberian crab apple</name>
    <name type="synonym">Pyrus baccata</name>
    <dbReference type="NCBI Taxonomy" id="106549"/>
    <lineage>
        <taxon>Eukaryota</taxon>
        <taxon>Viridiplantae</taxon>
        <taxon>Streptophyta</taxon>
        <taxon>Embryophyta</taxon>
        <taxon>Tracheophyta</taxon>
        <taxon>Spermatophyta</taxon>
        <taxon>Magnoliopsida</taxon>
        <taxon>eudicotyledons</taxon>
        <taxon>Gunneridae</taxon>
        <taxon>Pentapetalae</taxon>
        <taxon>rosids</taxon>
        <taxon>fabids</taxon>
        <taxon>Rosales</taxon>
        <taxon>Rosaceae</taxon>
        <taxon>Amygdaloideae</taxon>
        <taxon>Maleae</taxon>
        <taxon>Malus</taxon>
    </lineage>
</organism>
<accession>A0A540LH88</accession>
<proteinExistence type="predicted"/>
<protein>
    <submittedName>
        <fullName evidence="1">Uncharacterized protein</fullName>
    </submittedName>
</protein>
<name>A0A540LH88_MALBA</name>
<evidence type="ECO:0000313" key="1">
    <source>
        <dbReference type="EMBL" id="TQD85837.1"/>
    </source>
</evidence>
<gene>
    <name evidence="1" type="ORF">C1H46_028616</name>
</gene>
<comment type="caution">
    <text evidence="1">The sequence shown here is derived from an EMBL/GenBank/DDBJ whole genome shotgun (WGS) entry which is preliminary data.</text>
</comment>
<dbReference type="EMBL" id="VIEB01000585">
    <property type="protein sequence ID" value="TQD85837.1"/>
    <property type="molecule type" value="Genomic_DNA"/>
</dbReference>
<dbReference type="AlphaFoldDB" id="A0A540LH88"/>
<dbReference type="Proteomes" id="UP000315295">
    <property type="component" value="Unassembled WGS sequence"/>
</dbReference>
<reference evidence="1 2" key="1">
    <citation type="journal article" date="2019" name="G3 (Bethesda)">
        <title>Sequencing of a Wild Apple (Malus baccata) Genome Unravels the Differences Between Cultivated and Wild Apple Species Regarding Disease Resistance and Cold Tolerance.</title>
        <authorList>
            <person name="Chen X."/>
        </authorList>
    </citation>
    <scope>NUCLEOTIDE SEQUENCE [LARGE SCALE GENOMIC DNA]</scope>
    <source>
        <strain evidence="2">cv. Shandingzi</strain>
        <tissue evidence="1">Leaves</tissue>
    </source>
</reference>
<keyword evidence="2" id="KW-1185">Reference proteome</keyword>
<sequence length="63" mass="7193">MQKQKVTISIDKSSFQLVLNWLPSAMLSTQQNPQYTSPLQNCSPSSCYKYQTTTTYGHENQMS</sequence>